<gene>
    <name evidence="2" type="ORF">QC761_711120</name>
</gene>
<dbReference type="GeneID" id="87902145"/>
<dbReference type="CDD" id="cd12261">
    <property type="entry name" value="RRM1_3_MRN1"/>
    <property type="match status" value="1"/>
</dbReference>
<dbReference type="InterPro" id="IPR035979">
    <property type="entry name" value="RBD_domain_sf"/>
</dbReference>
<sequence>MSSSSDTVTIARADLDLLLQRERNILTRIKSINAPDSLSVSQVEYDQLKSIARQYGAIYCDIYHYFPENLKRNLLRGGVDEATVALLSQGDEVFQSENNEDTHASTTDHGGVGLSSFSTTQRHHASSHQHGNGYSHSHSHTDSSSNSYGHSYDHPCHRSHRQYQQQTASTWDEGDYDEEDEGDEDVSIEEGSPVPGANYTGPPQEVKRHQYERNCHRTLQIVHLAEGTTHSDITNSVRGGQLLDVYLRSHDRSASISFLHAADAQKFYGYCRRNDLYIRNKRVEVKWNERQFVLPGHVAGKISGGASRNLVIMNYASQHTEEVIREDLDHIHNLVVIKIQFIGGNCHIELNSVHNAIYARTCMLSRMKYKGRRIQFDVDQCAHPYPAPMVLKTKEAPQPKRQSSVSNRFQLLNIDDSEDEENAPPGFRSKKTPLVVA</sequence>
<feature type="compositionally biased region" description="Polar residues" evidence="1">
    <location>
        <begin position="400"/>
        <end position="410"/>
    </location>
</feature>
<keyword evidence="3" id="KW-1185">Reference proteome</keyword>
<evidence type="ECO:0000313" key="2">
    <source>
        <dbReference type="EMBL" id="KAK4639751.1"/>
    </source>
</evidence>
<reference evidence="2 3" key="1">
    <citation type="journal article" date="2023" name="bioRxiv">
        <title>High-quality genome assemblies of four members of thePodospora anserinaspecies complex.</title>
        <authorList>
            <person name="Ament-Velasquez S.L."/>
            <person name="Vogan A.A."/>
            <person name="Wallerman O."/>
            <person name="Hartmann F."/>
            <person name="Gautier V."/>
            <person name="Silar P."/>
            <person name="Giraud T."/>
            <person name="Johannesson H."/>
        </authorList>
    </citation>
    <scope>NUCLEOTIDE SEQUENCE [LARGE SCALE GENOMIC DNA]</scope>
    <source>
        <strain evidence="2 3">CBS 112042</strain>
    </source>
</reference>
<organism evidence="2 3">
    <name type="scientific">Podospora bellae-mahoneyi</name>
    <dbReference type="NCBI Taxonomy" id="2093777"/>
    <lineage>
        <taxon>Eukaryota</taxon>
        <taxon>Fungi</taxon>
        <taxon>Dikarya</taxon>
        <taxon>Ascomycota</taxon>
        <taxon>Pezizomycotina</taxon>
        <taxon>Sordariomycetes</taxon>
        <taxon>Sordariomycetidae</taxon>
        <taxon>Sordariales</taxon>
        <taxon>Podosporaceae</taxon>
        <taxon>Podospora</taxon>
    </lineage>
</organism>
<evidence type="ECO:0008006" key="4">
    <source>
        <dbReference type="Google" id="ProtNLM"/>
    </source>
</evidence>
<dbReference type="Proteomes" id="UP001322138">
    <property type="component" value="Unassembled WGS sequence"/>
</dbReference>
<evidence type="ECO:0000256" key="1">
    <source>
        <dbReference type="SAM" id="MobiDB-lite"/>
    </source>
</evidence>
<feature type="compositionally biased region" description="Acidic residues" evidence="1">
    <location>
        <begin position="172"/>
        <end position="188"/>
    </location>
</feature>
<dbReference type="RefSeq" id="XP_062728727.1">
    <property type="nucleotide sequence ID" value="XM_062882663.1"/>
</dbReference>
<protein>
    <recommendedName>
        <fullName evidence="4">RRM domain-containing protein</fullName>
    </recommendedName>
</protein>
<accession>A0ABR0F6V6</accession>
<comment type="caution">
    <text evidence="2">The sequence shown here is derived from an EMBL/GenBank/DDBJ whole genome shotgun (WGS) entry which is preliminary data.</text>
</comment>
<dbReference type="SUPFAM" id="SSF54928">
    <property type="entry name" value="RNA-binding domain, RBD"/>
    <property type="match status" value="1"/>
</dbReference>
<feature type="region of interest" description="Disordered" evidence="1">
    <location>
        <begin position="392"/>
        <end position="437"/>
    </location>
</feature>
<name>A0ABR0F6V6_9PEZI</name>
<proteinExistence type="predicted"/>
<evidence type="ECO:0000313" key="3">
    <source>
        <dbReference type="Proteomes" id="UP001322138"/>
    </source>
</evidence>
<dbReference type="EMBL" id="JAFFGZ010000009">
    <property type="protein sequence ID" value="KAK4639751.1"/>
    <property type="molecule type" value="Genomic_DNA"/>
</dbReference>
<feature type="region of interest" description="Disordered" evidence="1">
    <location>
        <begin position="101"/>
        <end position="204"/>
    </location>
</feature>